<keyword evidence="2" id="KW-1185">Reference proteome</keyword>
<sequence length="67" mass="7990">MYSCTYDHWKFGFLVFEVKYWKFEGKLFIPLTFSLTYKGSKINGVIFNGDGSFKMKREKEKEKETVS</sequence>
<organism evidence="1 2">
    <name type="scientific">Clitoria ternatea</name>
    <name type="common">Butterfly pea</name>
    <dbReference type="NCBI Taxonomy" id="43366"/>
    <lineage>
        <taxon>Eukaryota</taxon>
        <taxon>Viridiplantae</taxon>
        <taxon>Streptophyta</taxon>
        <taxon>Embryophyta</taxon>
        <taxon>Tracheophyta</taxon>
        <taxon>Spermatophyta</taxon>
        <taxon>Magnoliopsida</taxon>
        <taxon>eudicotyledons</taxon>
        <taxon>Gunneridae</taxon>
        <taxon>Pentapetalae</taxon>
        <taxon>rosids</taxon>
        <taxon>fabids</taxon>
        <taxon>Fabales</taxon>
        <taxon>Fabaceae</taxon>
        <taxon>Papilionoideae</taxon>
        <taxon>50 kb inversion clade</taxon>
        <taxon>NPAAA clade</taxon>
        <taxon>indigoferoid/millettioid clade</taxon>
        <taxon>Phaseoleae</taxon>
        <taxon>Clitoria</taxon>
    </lineage>
</organism>
<accession>A0AAN9JQ57</accession>
<protein>
    <submittedName>
        <fullName evidence="1">Uncharacterized protein</fullName>
    </submittedName>
</protein>
<proteinExistence type="predicted"/>
<comment type="caution">
    <text evidence="1">The sequence shown here is derived from an EMBL/GenBank/DDBJ whole genome shotgun (WGS) entry which is preliminary data.</text>
</comment>
<dbReference type="AlphaFoldDB" id="A0AAN9JQ57"/>
<dbReference type="EMBL" id="JAYKXN010000003">
    <property type="protein sequence ID" value="KAK7302146.1"/>
    <property type="molecule type" value="Genomic_DNA"/>
</dbReference>
<reference evidence="1 2" key="1">
    <citation type="submission" date="2024-01" db="EMBL/GenBank/DDBJ databases">
        <title>The genomes of 5 underutilized Papilionoideae crops provide insights into root nodulation and disease resistance.</title>
        <authorList>
            <person name="Yuan L."/>
        </authorList>
    </citation>
    <scope>NUCLEOTIDE SEQUENCE [LARGE SCALE GENOMIC DNA]</scope>
    <source>
        <strain evidence="1">LY-2023</strain>
        <tissue evidence="1">Leaf</tissue>
    </source>
</reference>
<dbReference type="Proteomes" id="UP001359559">
    <property type="component" value="Unassembled WGS sequence"/>
</dbReference>
<evidence type="ECO:0000313" key="2">
    <source>
        <dbReference type="Proteomes" id="UP001359559"/>
    </source>
</evidence>
<name>A0AAN9JQ57_CLITE</name>
<gene>
    <name evidence="1" type="ORF">RJT34_13027</name>
</gene>
<evidence type="ECO:0000313" key="1">
    <source>
        <dbReference type="EMBL" id="KAK7302146.1"/>
    </source>
</evidence>